<dbReference type="VEuPathDB" id="FungiDB:CJJ09_005622"/>
<dbReference type="VEuPathDB" id="FungiDB:B9J08_002530"/>
<protein>
    <recommendedName>
        <fullName evidence="3">TIGR01456 family HAD hydrolase</fullName>
    </recommendedName>
</protein>
<dbReference type="Proteomes" id="UP000037122">
    <property type="component" value="Unassembled WGS sequence"/>
</dbReference>
<dbReference type="Pfam" id="PF13344">
    <property type="entry name" value="Hydrolase_6"/>
    <property type="match status" value="1"/>
</dbReference>
<dbReference type="GO" id="GO:0005739">
    <property type="term" value="C:mitochondrion"/>
    <property type="evidence" value="ECO:0007669"/>
    <property type="project" value="TreeGrafter"/>
</dbReference>
<dbReference type="InterPro" id="IPR006357">
    <property type="entry name" value="HAD-SF_hydro_IIA"/>
</dbReference>
<sequence>MLLSHFTRASRVKAFWPLSRRGLSSGSDLAFVFDIDGVLMRGAKPIPEASKSLELLNEHKVPFILLTNGGGVSEKSRVDFLSSQLKVPLSPLQIVQSHTPMRVWAGGGNYHRVLVVGGNDDKARYVAQDYGFKDVVVPMDIVKADPSVSPHHRYTERQLAEMARDVDLSKPFDAILVFNDPRDMGTDLQIVLDLLNSKNGLVGTKRPATERSAKPAVPIAFSNNDFVWANDYVLPRFGQGAFRMVVERLYAEMNALQDRDTLELTILGKPFPVQHDYAHWVLIEWNKIIHGHKSHGFIPALHAKPESSPFKNIYMVGDNPESDIAGANACGWNSILLRTGVFKDEDWEITVHKPNVGLFDNVLDSVKYVLENRKL</sequence>
<dbReference type="EMBL" id="LGST01000041">
    <property type="protein sequence ID" value="KND97782.1"/>
    <property type="molecule type" value="Genomic_DNA"/>
</dbReference>
<evidence type="ECO:0000313" key="2">
    <source>
        <dbReference type="Proteomes" id="UP000037122"/>
    </source>
</evidence>
<evidence type="ECO:0008006" key="3">
    <source>
        <dbReference type="Google" id="ProtNLM"/>
    </source>
</evidence>
<comment type="caution">
    <text evidence="1">The sequence shown here is derived from an EMBL/GenBank/DDBJ whole genome shotgun (WGS) entry which is preliminary data.</text>
</comment>
<dbReference type="PANTHER" id="PTHR14269">
    <property type="entry name" value="CDP-DIACYLGLYCEROL--GLYCEROL-3-PHOSPHATE 3-PHOSPHATIDYLTRANSFERASE-RELATED"/>
    <property type="match status" value="1"/>
</dbReference>
<organism evidence="1 2">
    <name type="scientific">Candidozyma auris</name>
    <name type="common">Yeast</name>
    <name type="synonym">Candida auris</name>
    <dbReference type="NCBI Taxonomy" id="498019"/>
    <lineage>
        <taxon>Eukaryota</taxon>
        <taxon>Fungi</taxon>
        <taxon>Dikarya</taxon>
        <taxon>Ascomycota</taxon>
        <taxon>Saccharomycotina</taxon>
        <taxon>Pichiomycetes</taxon>
        <taxon>Metschnikowiaceae</taxon>
        <taxon>Candidozyma</taxon>
    </lineage>
</organism>
<dbReference type="NCBIfam" id="TIGR01456">
    <property type="entry name" value="CECR5"/>
    <property type="match status" value="1"/>
</dbReference>
<dbReference type="SUPFAM" id="SSF56784">
    <property type="entry name" value="HAD-like"/>
    <property type="match status" value="1"/>
</dbReference>
<evidence type="ECO:0000313" key="1">
    <source>
        <dbReference type="EMBL" id="KND97782.1"/>
    </source>
</evidence>
<gene>
    <name evidence="1" type="ORF">QG37_06195</name>
</gene>
<dbReference type="VEuPathDB" id="FungiDB:QG37_06195"/>
<dbReference type="Gene3D" id="3.40.50.1000">
    <property type="entry name" value="HAD superfamily/HAD-like"/>
    <property type="match status" value="2"/>
</dbReference>
<proteinExistence type="predicted"/>
<dbReference type="InterPro" id="IPR023214">
    <property type="entry name" value="HAD_sf"/>
</dbReference>
<dbReference type="VEuPathDB" id="FungiDB:CJJ07_005565"/>
<dbReference type="InterPro" id="IPR036412">
    <property type="entry name" value="HAD-like_sf"/>
</dbReference>
<name>A0A0L0NUB8_CANAR</name>
<dbReference type="VEuPathDB" id="FungiDB:CJI97_002075"/>
<dbReference type="AlphaFoldDB" id="A0A0L0NUB8"/>
<accession>A0A0L0NUB8</accession>
<dbReference type="PANTHER" id="PTHR14269:SF57">
    <property type="entry name" value="SUPERFAMILY HYDROLASE, PUTATIVE (AFU_ORTHOLOGUE AFUA_2G02580)-RELATED"/>
    <property type="match status" value="1"/>
</dbReference>
<dbReference type="InterPro" id="IPR006353">
    <property type="entry name" value="HAD-SF_hydro_IIA_CECR5"/>
</dbReference>
<dbReference type="NCBIfam" id="TIGR01460">
    <property type="entry name" value="HAD-SF-IIA"/>
    <property type="match status" value="1"/>
</dbReference>
<dbReference type="VEuPathDB" id="FungiDB:CJI96_0005084"/>
<dbReference type="Pfam" id="PF13242">
    <property type="entry name" value="Hydrolase_like"/>
    <property type="match status" value="1"/>
</dbReference>
<dbReference type="GO" id="GO:0046474">
    <property type="term" value="P:glycerophospholipid biosynthetic process"/>
    <property type="evidence" value="ECO:0007669"/>
    <property type="project" value="TreeGrafter"/>
</dbReference>
<dbReference type="InterPro" id="IPR050324">
    <property type="entry name" value="CDP-alcohol_PTase-I"/>
</dbReference>
<dbReference type="VEuPathDB" id="FungiDB:CJJ09_005623"/>
<reference evidence="2" key="1">
    <citation type="journal article" date="2015" name="BMC Genomics">
        <title>Draft genome of a commonly misdiagnosed multidrug resistant pathogen Candida auris.</title>
        <authorList>
            <person name="Chatterjee S."/>
            <person name="Alampalli S.V."/>
            <person name="Nageshan R.K."/>
            <person name="Chettiar S.T."/>
            <person name="Joshi S."/>
            <person name="Tatu U.S."/>
        </authorList>
    </citation>
    <scope>NUCLEOTIDE SEQUENCE [LARGE SCALE GENOMIC DNA]</scope>
    <source>
        <strain evidence="2">6684</strain>
    </source>
</reference>